<gene>
    <name evidence="1" type="ORF">BDY19DRAFT_884172</name>
</gene>
<evidence type="ECO:0000313" key="2">
    <source>
        <dbReference type="Proteomes" id="UP001055072"/>
    </source>
</evidence>
<organism evidence="1 2">
    <name type="scientific">Irpex rosettiformis</name>
    <dbReference type="NCBI Taxonomy" id="378272"/>
    <lineage>
        <taxon>Eukaryota</taxon>
        <taxon>Fungi</taxon>
        <taxon>Dikarya</taxon>
        <taxon>Basidiomycota</taxon>
        <taxon>Agaricomycotina</taxon>
        <taxon>Agaricomycetes</taxon>
        <taxon>Polyporales</taxon>
        <taxon>Irpicaceae</taxon>
        <taxon>Irpex</taxon>
    </lineage>
</organism>
<name>A0ACB8UC96_9APHY</name>
<dbReference type="Proteomes" id="UP001055072">
    <property type="component" value="Unassembled WGS sequence"/>
</dbReference>
<reference evidence="1" key="1">
    <citation type="journal article" date="2021" name="Environ. Microbiol.">
        <title>Gene family expansions and transcriptome signatures uncover fungal adaptations to wood decay.</title>
        <authorList>
            <person name="Hage H."/>
            <person name="Miyauchi S."/>
            <person name="Viragh M."/>
            <person name="Drula E."/>
            <person name="Min B."/>
            <person name="Chaduli D."/>
            <person name="Navarro D."/>
            <person name="Favel A."/>
            <person name="Norest M."/>
            <person name="Lesage-Meessen L."/>
            <person name="Balint B."/>
            <person name="Merenyi Z."/>
            <person name="de Eugenio L."/>
            <person name="Morin E."/>
            <person name="Martinez A.T."/>
            <person name="Baldrian P."/>
            <person name="Stursova M."/>
            <person name="Martinez M.J."/>
            <person name="Novotny C."/>
            <person name="Magnuson J.K."/>
            <person name="Spatafora J.W."/>
            <person name="Maurice S."/>
            <person name="Pangilinan J."/>
            <person name="Andreopoulos W."/>
            <person name="LaButti K."/>
            <person name="Hundley H."/>
            <person name="Na H."/>
            <person name="Kuo A."/>
            <person name="Barry K."/>
            <person name="Lipzen A."/>
            <person name="Henrissat B."/>
            <person name="Riley R."/>
            <person name="Ahrendt S."/>
            <person name="Nagy L.G."/>
            <person name="Grigoriev I.V."/>
            <person name="Martin F."/>
            <person name="Rosso M.N."/>
        </authorList>
    </citation>
    <scope>NUCLEOTIDE SEQUENCE</scope>
    <source>
        <strain evidence="1">CBS 384.51</strain>
    </source>
</reference>
<proteinExistence type="predicted"/>
<dbReference type="EMBL" id="MU274904">
    <property type="protein sequence ID" value="KAI0091895.1"/>
    <property type="molecule type" value="Genomic_DNA"/>
</dbReference>
<evidence type="ECO:0000313" key="1">
    <source>
        <dbReference type="EMBL" id="KAI0091895.1"/>
    </source>
</evidence>
<sequence>MQALRHVHLRSTITPRIYSNILINNGLHRLQLLHRPQPWTRTLTRTSAQSSQAATKAPPPPAPTVAVPVQTWVDKAPAKLQPYLYLARLNSPTGTLLLLYPCTWSITMASYATGAPWTTPLTYISLFGIGALIMRSAGCTINDMADKDFDKAVERTKNRPIARGDITRIKAFGFLGVQLSGGLAVLTQLNWYSIFLGAASLPIVALYPFMKRYTYWPQSVLGLAFNWGALLGWSAVAGTVNWGVALPLYAGGFCWTLVYDTIYAHQAPDDVKVGVRSTALLFGPHTRSILTGFSVSTIGLWTLAGYMNAHGLPYYLGVGLAGLTLARILRVVNFDSRPSCWGGFMKCGWAGVWVWAGASADYVLSVLLGVPTGLSLLGL</sequence>
<comment type="caution">
    <text evidence="1">The sequence shown here is derived from an EMBL/GenBank/DDBJ whole genome shotgun (WGS) entry which is preliminary data.</text>
</comment>
<accession>A0ACB8UC96</accession>
<keyword evidence="2" id="KW-1185">Reference proteome</keyword>
<protein>
    <submittedName>
        <fullName evidence="1">UbiA prenyltransferase family-domain-containing protein</fullName>
    </submittedName>
</protein>